<organism evidence="12 13">
    <name type="scientific">Vecturithrix granuli</name>
    <dbReference type="NCBI Taxonomy" id="1499967"/>
    <lineage>
        <taxon>Bacteria</taxon>
        <taxon>Candidatus Moduliflexota</taxon>
        <taxon>Candidatus Vecturitrichia</taxon>
        <taxon>Candidatus Vecturitrichales</taxon>
        <taxon>Candidatus Vecturitrichaceae</taxon>
        <taxon>Candidatus Vecturithrix</taxon>
    </lineage>
</organism>
<dbReference type="Pfam" id="PF00672">
    <property type="entry name" value="HAMP"/>
    <property type="match status" value="1"/>
</dbReference>
<evidence type="ECO:0000256" key="7">
    <source>
        <dbReference type="ARBA" id="ARBA00029447"/>
    </source>
</evidence>
<dbReference type="EMBL" id="DF820479">
    <property type="protein sequence ID" value="GAK61461.1"/>
    <property type="molecule type" value="Genomic_DNA"/>
</dbReference>
<evidence type="ECO:0000256" key="9">
    <source>
        <dbReference type="SAM" id="Phobius"/>
    </source>
</evidence>
<gene>
    <name evidence="12" type="ORF">U27_01361</name>
</gene>
<reference evidence="12 13" key="1">
    <citation type="journal article" date="2015" name="PeerJ">
        <title>First genomic representation of candidate bacterial phylum KSB3 points to enhanced environmental sensing as a trigger of wastewater bulking.</title>
        <authorList>
            <person name="Sekiguchi Y."/>
            <person name="Ohashi A."/>
            <person name="Parks D.H."/>
            <person name="Yamauchi T."/>
            <person name="Tyson G.W."/>
            <person name="Hugenholtz P."/>
        </authorList>
    </citation>
    <scope>NUCLEOTIDE SEQUENCE [LARGE SCALE GENOMIC DNA]</scope>
</reference>
<protein>
    <recommendedName>
        <fullName evidence="14">Methyl-accepting chemotaxis sensory transducer</fullName>
    </recommendedName>
</protein>
<evidence type="ECO:0000259" key="11">
    <source>
        <dbReference type="PROSITE" id="PS50885"/>
    </source>
</evidence>
<proteinExistence type="inferred from homology"/>
<dbReference type="STRING" id="1499967.U27_01361"/>
<dbReference type="GO" id="GO:0004888">
    <property type="term" value="F:transmembrane signaling receptor activity"/>
    <property type="evidence" value="ECO:0007669"/>
    <property type="project" value="TreeGrafter"/>
</dbReference>
<feature type="domain" description="Methyl-accepting transducer" evidence="10">
    <location>
        <begin position="645"/>
        <end position="860"/>
    </location>
</feature>
<keyword evidence="8" id="KW-0807">Transducer</keyword>
<dbReference type="SUPFAM" id="SSF58104">
    <property type="entry name" value="Methyl-accepting chemotaxis protein (MCP) signaling domain"/>
    <property type="match status" value="1"/>
</dbReference>
<dbReference type="GO" id="GO:0005886">
    <property type="term" value="C:plasma membrane"/>
    <property type="evidence" value="ECO:0007669"/>
    <property type="project" value="UniProtKB-SubCell"/>
</dbReference>
<dbReference type="InterPro" id="IPR033479">
    <property type="entry name" value="dCache_1"/>
</dbReference>
<dbReference type="GO" id="GO:0007165">
    <property type="term" value="P:signal transduction"/>
    <property type="evidence" value="ECO:0007669"/>
    <property type="project" value="UniProtKB-KW"/>
</dbReference>
<dbReference type="HOGENOM" id="CLU_000445_107_19_0"/>
<dbReference type="PANTHER" id="PTHR43531">
    <property type="entry name" value="PROTEIN ICFG"/>
    <property type="match status" value="1"/>
</dbReference>
<dbReference type="CDD" id="cd06225">
    <property type="entry name" value="HAMP"/>
    <property type="match status" value="1"/>
</dbReference>
<evidence type="ECO:0000256" key="8">
    <source>
        <dbReference type="PROSITE-ProRule" id="PRU00284"/>
    </source>
</evidence>
<dbReference type="Gene3D" id="1.10.287.950">
    <property type="entry name" value="Methyl-accepting chemotaxis protein"/>
    <property type="match status" value="1"/>
</dbReference>
<dbReference type="SMART" id="SM00283">
    <property type="entry name" value="MA"/>
    <property type="match status" value="1"/>
</dbReference>
<dbReference type="AlphaFoldDB" id="A0A081CA56"/>
<evidence type="ECO:0000256" key="4">
    <source>
        <dbReference type="ARBA" id="ARBA00022692"/>
    </source>
</evidence>
<keyword evidence="6 9" id="KW-0472">Membrane</keyword>
<keyword evidence="4 9" id="KW-0812">Transmembrane</keyword>
<accession>A0A081CA56</accession>
<dbReference type="PROSITE" id="PS50111">
    <property type="entry name" value="CHEMOTAXIS_TRANSDUC_2"/>
    <property type="match status" value="1"/>
</dbReference>
<keyword evidence="2" id="KW-1003">Cell membrane</keyword>
<dbReference type="Pfam" id="PF02743">
    <property type="entry name" value="dCache_1"/>
    <property type="match status" value="1"/>
</dbReference>
<feature type="transmembrane region" description="Helical" evidence="9">
    <location>
        <begin position="564"/>
        <end position="589"/>
    </location>
</feature>
<sequence>MNLKAKLLVAFLAMSLLPLALIAWITVDHSSTALSEQAFAQLESIREIKKTLLDQFFSEWRGNMDMLIDSVVSLKNAAIDKMTIVQEMKKAQVEEYFQQGINDITTLANNTSLAKAVGDFAMVVDKEGKVDETLYEFTEKVKYQNNLAQFKESGGYDDLLLISKEGVVVYTVNRHADLGQDLAAEKNREHPLSRCFYSALESVTVQDLEPYAPDENDLRGFFAAPILKGKMFLGVVAVKFTKEPLNRIVQRRKGMGSTGETYLVGKRNDEIRYRSDQAVKTGVIGDLVVEIAAKKALSRESGVLLDMDQTDTLEIVRYDPLEIPGLQWGIMTTIAVEEAIAPKMEGETDDYFTRFTSQYGYSDLFLIHPTGMLSYSVKHKADYRTNLNTGLYADTGLGLVFRQVLNSKSFHFADFRPYPPSDNALAAFMAVPVMSDKNKVDLVVAVQIPTDVINGVMQERSGMGDTGETYLVGQDRQLLSDSMANSNRGQVAVLPTDSQSDQIRTVAVEKALAGETGKMIISDYAGKEVLSAYTPLNVWDTSWALIAEIETSEAFASVRTLTNLMIGISVVTCLFIVFVSVIVAGYIVTPVQQVALFIKNMAKGDFSRSFSGKDAERKDEIGTLATAMMNMQVRIREVVAQVKEVAQDVSTGSVELRVSAANMSKGASQQAAAVEQMSSSLQEIGAASKQNAENASYTEKIAQETSQNARESQQIVDETVKAMAEVAQKIRIIERIVGQTRLLSLNATIEASRAQEHGKAFAVVAQEVRRLSDTTQKSAEEITRLARSSLSVSERAGEMSARLVPLIQQTTNLVREIRAASDEQRSGMTQVNQGMQQLDQVTQQNVSMAQVLAATAENLTEQAHHLQNIVAFFQIETPNGRDDRDEHPDCV</sequence>
<dbReference type="Proteomes" id="UP000030661">
    <property type="component" value="Unassembled WGS sequence"/>
</dbReference>
<feature type="domain" description="HAMP" evidence="11">
    <location>
        <begin position="585"/>
        <end position="640"/>
    </location>
</feature>
<evidence type="ECO:0000256" key="1">
    <source>
        <dbReference type="ARBA" id="ARBA00004651"/>
    </source>
</evidence>
<keyword evidence="3" id="KW-0145">Chemotaxis</keyword>
<keyword evidence="13" id="KW-1185">Reference proteome</keyword>
<dbReference type="SMART" id="SM00304">
    <property type="entry name" value="HAMP"/>
    <property type="match status" value="1"/>
</dbReference>
<dbReference type="Pfam" id="PF00015">
    <property type="entry name" value="MCPsignal"/>
    <property type="match status" value="1"/>
</dbReference>
<name>A0A081CA56_VECG1</name>
<comment type="similarity">
    <text evidence="7">Belongs to the methyl-accepting chemotaxis (MCP) protein family.</text>
</comment>
<evidence type="ECO:0000259" key="10">
    <source>
        <dbReference type="PROSITE" id="PS50111"/>
    </source>
</evidence>
<evidence type="ECO:0000256" key="2">
    <source>
        <dbReference type="ARBA" id="ARBA00022475"/>
    </source>
</evidence>
<dbReference type="InterPro" id="IPR003660">
    <property type="entry name" value="HAMP_dom"/>
</dbReference>
<dbReference type="PROSITE" id="PS50885">
    <property type="entry name" value="HAMP"/>
    <property type="match status" value="1"/>
</dbReference>
<dbReference type="PANTHER" id="PTHR43531:SF11">
    <property type="entry name" value="METHYL-ACCEPTING CHEMOTAXIS PROTEIN 3"/>
    <property type="match status" value="1"/>
</dbReference>
<evidence type="ECO:0000256" key="3">
    <source>
        <dbReference type="ARBA" id="ARBA00022500"/>
    </source>
</evidence>
<evidence type="ECO:0000256" key="5">
    <source>
        <dbReference type="ARBA" id="ARBA00022989"/>
    </source>
</evidence>
<comment type="subcellular location">
    <subcellularLocation>
        <location evidence="1">Cell membrane</location>
        <topology evidence="1">Multi-pass membrane protein</topology>
    </subcellularLocation>
</comment>
<keyword evidence="5 9" id="KW-1133">Transmembrane helix</keyword>
<evidence type="ECO:0000313" key="12">
    <source>
        <dbReference type="EMBL" id="GAK61461.1"/>
    </source>
</evidence>
<evidence type="ECO:0008006" key="14">
    <source>
        <dbReference type="Google" id="ProtNLM"/>
    </source>
</evidence>
<dbReference type="InterPro" id="IPR004089">
    <property type="entry name" value="MCPsignal_dom"/>
</dbReference>
<evidence type="ECO:0000313" key="13">
    <source>
        <dbReference type="Proteomes" id="UP000030661"/>
    </source>
</evidence>
<dbReference type="GO" id="GO:0006935">
    <property type="term" value="P:chemotaxis"/>
    <property type="evidence" value="ECO:0007669"/>
    <property type="project" value="UniProtKB-KW"/>
</dbReference>
<dbReference type="eggNOG" id="COG0840">
    <property type="taxonomic scope" value="Bacteria"/>
</dbReference>
<evidence type="ECO:0000256" key="6">
    <source>
        <dbReference type="ARBA" id="ARBA00023136"/>
    </source>
</evidence>
<dbReference type="InterPro" id="IPR051310">
    <property type="entry name" value="MCP_chemotaxis"/>
</dbReference>
<dbReference type="Gene3D" id="3.30.450.20">
    <property type="entry name" value="PAS domain"/>
    <property type="match status" value="1"/>
</dbReference>